<dbReference type="InterPro" id="IPR011990">
    <property type="entry name" value="TPR-like_helical_dom_sf"/>
</dbReference>
<dbReference type="Proteomes" id="UP001350005">
    <property type="component" value="Unassembled WGS sequence"/>
</dbReference>
<keyword evidence="2" id="KW-1185">Reference proteome</keyword>
<evidence type="ECO:0000313" key="2">
    <source>
        <dbReference type="Proteomes" id="UP001350005"/>
    </source>
</evidence>
<dbReference type="RefSeq" id="WP_212651211.1">
    <property type="nucleotide sequence ID" value="NZ_CP064938.1"/>
</dbReference>
<dbReference type="SUPFAM" id="SSF48452">
    <property type="entry name" value="TPR-like"/>
    <property type="match status" value="1"/>
</dbReference>
<protein>
    <recommendedName>
        <fullName evidence="3">Tetratricopeptide repeat protein</fullName>
    </recommendedName>
</protein>
<sequence length="141" mass="16648">MIAELHTAKDLMENEQYESAINVLSYLNGLPLKYENFRLLLLSNCFYKTEEYDWAIETASQLLQNDHTNEYASRIKYLAYYELEDYDSALNEIISFLSDNKADLYKSILEEFLIDVRIENIADTDIVYKMKELALKNNIYL</sequence>
<organism evidence="1 2">
    <name type="scientific">Chryseobacterium arthrosphaerae</name>
    <dbReference type="NCBI Taxonomy" id="651561"/>
    <lineage>
        <taxon>Bacteria</taxon>
        <taxon>Pseudomonadati</taxon>
        <taxon>Bacteroidota</taxon>
        <taxon>Flavobacteriia</taxon>
        <taxon>Flavobacteriales</taxon>
        <taxon>Weeksellaceae</taxon>
        <taxon>Chryseobacterium group</taxon>
        <taxon>Chryseobacterium</taxon>
    </lineage>
</organism>
<name>A0ABU7R5T0_9FLAO</name>
<reference evidence="1 2" key="1">
    <citation type="submission" date="2024-01" db="EMBL/GenBank/DDBJ databases">
        <title>Whole genome of Chryseobacterium arthrosphaerae NNCa 2741.</title>
        <authorList>
            <person name="Boriskina E.V."/>
            <person name="Gordinskaya N.A."/>
            <person name="Kropotov V.S."/>
            <person name="Alekseeva A.E."/>
            <person name="Makhova M.A."/>
            <person name="Kryazhev D.V."/>
            <person name="Shkurkina I.S."/>
        </authorList>
    </citation>
    <scope>NUCLEOTIDE SEQUENCE [LARGE SCALE GENOMIC DNA]</scope>
    <source>
        <strain evidence="1 2">NNCa 2741</strain>
    </source>
</reference>
<evidence type="ECO:0008006" key="3">
    <source>
        <dbReference type="Google" id="ProtNLM"/>
    </source>
</evidence>
<gene>
    <name evidence="1" type="ORF">V2E39_22380</name>
</gene>
<dbReference type="EMBL" id="JAZGJU010000077">
    <property type="protein sequence ID" value="MEE6130162.1"/>
    <property type="molecule type" value="Genomic_DNA"/>
</dbReference>
<comment type="caution">
    <text evidence="1">The sequence shown here is derived from an EMBL/GenBank/DDBJ whole genome shotgun (WGS) entry which is preliminary data.</text>
</comment>
<accession>A0ABU7R5T0</accession>
<dbReference type="GeneID" id="78300865"/>
<dbReference type="Gene3D" id="1.25.40.10">
    <property type="entry name" value="Tetratricopeptide repeat domain"/>
    <property type="match status" value="1"/>
</dbReference>
<evidence type="ECO:0000313" key="1">
    <source>
        <dbReference type="EMBL" id="MEE6130162.1"/>
    </source>
</evidence>
<proteinExistence type="predicted"/>